<evidence type="ECO:0000256" key="2">
    <source>
        <dbReference type="PROSITE-ProRule" id="PRU01091"/>
    </source>
</evidence>
<dbReference type="Gene3D" id="1.25.40.10">
    <property type="entry name" value="Tetratricopeptide repeat domain"/>
    <property type="match status" value="1"/>
</dbReference>
<name>A0AAD2EUM1_9RALS</name>
<dbReference type="InterPro" id="IPR036388">
    <property type="entry name" value="WH-like_DNA-bd_sf"/>
</dbReference>
<gene>
    <name evidence="4" type="ORF">LMG18091_03944</name>
</gene>
<comment type="caution">
    <text evidence="4">The sequence shown here is derived from an EMBL/GenBank/DDBJ whole genome shotgun (WGS) entry which is preliminary data.</text>
</comment>
<evidence type="ECO:0000259" key="3">
    <source>
        <dbReference type="PROSITE" id="PS51755"/>
    </source>
</evidence>
<dbReference type="InterPro" id="IPR001867">
    <property type="entry name" value="OmpR/PhoB-type_DNA-bd"/>
</dbReference>
<dbReference type="GO" id="GO:0000160">
    <property type="term" value="P:phosphorelay signal transduction system"/>
    <property type="evidence" value="ECO:0007669"/>
    <property type="project" value="InterPro"/>
</dbReference>
<dbReference type="InterPro" id="IPR011990">
    <property type="entry name" value="TPR-like_helical_dom_sf"/>
</dbReference>
<dbReference type="SMART" id="SM00862">
    <property type="entry name" value="Trans_reg_C"/>
    <property type="match status" value="1"/>
</dbReference>
<dbReference type="Pfam" id="PF00486">
    <property type="entry name" value="Trans_reg_C"/>
    <property type="match status" value="1"/>
</dbReference>
<evidence type="ECO:0000313" key="5">
    <source>
        <dbReference type="Proteomes" id="UP001189915"/>
    </source>
</evidence>
<dbReference type="AlphaFoldDB" id="A0AAD2EUM1"/>
<accession>A0AAD2EUM1</accession>
<feature type="DNA-binding region" description="OmpR/PhoB-type" evidence="2">
    <location>
        <begin position="35"/>
        <end position="132"/>
    </location>
</feature>
<feature type="domain" description="OmpR/PhoB-type" evidence="3">
    <location>
        <begin position="35"/>
        <end position="132"/>
    </location>
</feature>
<dbReference type="Gene3D" id="1.10.10.10">
    <property type="entry name" value="Winged helix-like DNA-binding domain superfamily/Winged helix DNA-binding domain"/>
    <property type="match status" value="1"/>
</dbReference>
<proteinExistence type="predicted"/>
<keyword evidence="1 2" id="KW-0238">DNA-binding</keyword>
<evidence type="ECO:0000313" key="4">
    <source>
        <dbReference type="EMBL" id="CAJ0703492.1"/>
    </source>
</evidence>
<dbReference type="GO" id="GO:0006355">
    <property type="term" value="P:regulation of DNA-templated transcription"/>
    <property type="evidence" value="ECO:0007669"/>
    <property type="project" value="InterPro"/>
</dbReference>
<organism evidence="4 5">
    <name type="scientific">Ralstonia wenshanensis</name>
    <dbReference type="NCBI Taxonomy" id="2842456"/>
    <lineage>
        <taxon>Bacteria</taxon>
        <taxon>Pseudomonadati</taxon>
        <taxon>Pseudomonadota</taxon>
        <taxon>Betaproteobacteria</taxon>
        <taxon>Burkholderiales</taxon>
        <taxon>Burkholderiaceae</taxon>
        <taxon>Ralstonia</taxon>
    </lineage>
</organism>
<dbReference type="SUPFAM" id="SSF46894">
    <property type="entry name" value="C-terminal effector domain of the bipartite response regulators"/>
    <property type="match status" value="1"/>
</dbReference>
<keyword evidence="5" id="KW-1185">Reference proteome</keyword>
<evidence type="ECO:0000256" key="1">
    <source>
        <dbReference type="ARBA" id="ARBA00023125"/>
    </source>
</evidence>
<dbReference type="Proteomes" id="UP001189915">
    <property type="component" value="Unassembled WGS sequence"/>
</dbReference>
<dbReference type="GO" id="GO:0003677">
    <property type="term" value="F:DNA binding"/>
    <property type="evidence" value="ECO:0007669"/>
    <property type="project" value="UniProtKB-UniRule"/>
</dbReference>
<dbReference type="PROSITE" id="PS51755">
    <property type="entry name" value="OMPR_PHOB"/>
    <property type="match status" value="1"/>
</dbReference>
<dbReference type="SUPFAM" id="SSF48452">
    <property type="entry name" value="TPR-like"/>
    <property type="match status" value="1"/>
</dbReference>
<dbReference type="Gene3D" id="3.40.50.10070">
    <property type="entry name" value="TolB, N-terminal domain"/>
    <property type="match status" value="1"/>
</dbReference>
<sequence>MEECLDSASVPPKGRESHPNLLQNFAEATDTVTMSGTYKFEQFALDAEAGILFRGGEPTLLGRRAVALLHLLLEHAPAPVSKDALIEAAWPKLVVEESNLTVQIAALRRVLAQDNGAGWIETLPRHGYRYVGPPATRAQHGAGYTAQWSAGQMLEKPSIAVLPFENTGDAEWFADGVVDDIITGLSRIKWLFVIARSSSFIYRDRSIDVKQVRRDLGVRYVLEGSVRRSEDHVRIHAQLVDAESGVHVWADRYDRKLGDVFALQDEIALAVVGAIEPSLRRAEVERIRRKRPDSLDAYELVLRAQPDVDSGMPDRAANALPLLHRAMALDPTYALAYALAAMCYHNRFLRAGLQEADRAASIHHARLALEHGRDDALSLTFAGFSLGMDAHDRAAAFAALEAALSLSPSTALAHIFGSVLYSWAAVADRSIEWGERALRLSPFDSWAFAAFGSQALGHFLQDELPAAAKAAYLAVQSNPGHSINYVILIGPLVGLNRLDEARTAAARVLELHPTFRFERQFSGVDCAPALASKLGHALNLAGLPA</sequence>
<dbReference type="CDD" id="cd00383">
    <property type="entry name" value="trans_reg_C"/>
    <property type="match status" value="1"/>
</dbReference>
<dbReference type="InterPro" id="IPR016032">
    <property type="entry name" value="Sig_transdc_resp-reg_C-effctor"/>
</dbReference>
<protein>
    <recommendedName>
        <fullName evidence="3">OmpR/PhoB-type domain-containing protein</fullName>
    </recommendedName>
</protein>
<reference evidence="4 5" key="1">
    <citation type="submission" date="2023-07" db="EMBL/GenBank/DDBJ databases">
        <authorList>
            <person name="Peeters C."/>
        </authorList>
    </citation>
    <scope>NUCLEOTIDE SEQUENCE [LARGE SCALE GENOMIC DNA]</scope>
    <source>
        <strain evidence="4 5">LMG 18091</strain>
    </source>
</reference>
<dbReference type="EMBL" id="CATWAF010000005">
    <property type="protein sequence ID" value="CAJ0703492.1"/>
    <property type="molecule type" value="Genomic_DNA"/>
</dbReference>